<evidence type="ECO:0000313" key="4">
    <source>
        <dbReference type="Proteomes" id="UP000488506"/>
    </source>
</evidence>
<accession>A0A833P3P3</accession>
<dbReference type="SUPFAM" id="SSF55681">
    <property type="entry name" value="Class II aaRS and biotin synthetases"/>
    <property type="match status" value="1"/>
</dbReference>
<sequence length="206" mass="23591">MNFNKDMKDMIGLVKKDGKYRIRIWAALDTVIVLGRANKPEIEVFVSRAKKDNIKILRRLGGGGAVVLTEGVLIISIAKFVESDFGNQLYFNQINELIVQGLRDLNIDGLSKKGISDICINENKILGSSMYREQKLLFYQGSLLINPRMEIINKYLKHPSKEPAYRLKRKHEDFLTSLGKEGYKYSANEVEICLERKLNDYLCTIN</sequence>
<dbReference type="Pfam" id="PF21948">
    <property type="entry name" value="LplA-B_cat"/>
    <property type="match status" value="1"/>
</dbReference>
<reference evidence="3 4" key="1">
    <citation type="submission" date="2019-12" db="EMBL/GenBank/DDBJ databases">
        <authorList>
            <person name="Wolfe R."/>
            <person name="Danczak R."/>
            <person name="Wilkins M."/>
        </authorList>
    </citation>
    <scope>NUCLEOTIDE SEQUENCE [LARGE SCALE GENOMIC DNA]</scope>
    <source>
        <strain evidence="3">X2_MaxBin.013</strain>
    </source>
</reference>
<feature type="transmembrane region" description="Helical" evidence="1">
    <location>
        <begin position="60"/>
        <end position="81"/>
    </location>
</feature>
<proteinExistence type="predicted"/>
<dbReference type="AlphaFoldDB" id="A0A833P3P3"/>
<organism evidence="3 4">
    <name type="scientific">Candidatus Saganbacteria bacterium</name>
    <dbReference type="NCBI Taxonomy" id="2575572"/>
    <lineage>
        <taxon>Bacteria</taxon>
        <taxon>Bacillati</taxon>
        <taxon>Saganbacteria</taxon>
    </lineage>
</organism>
<dbReference type="InterPro" id="IPR053264">
    <property type="entry name" value="Lipoate-ligase_2_inactive"/>
</dbReference>
<dbReference type="PANTHER" id="PTHR43506">
    <property type="entry name" value="BIOTIN/LIPOATE A/B PROTEIN LIGASE FAMILY"/>
    <property type="match status" value="1"/>
</dbReference>
<name>A0A833P3P3_UNCSA</name>
<dbReference type="Gene3D" id="3.30.930.10">
    <property type="entry name" value="Bira Bifunctional Protein, Domain 2"/>
    <property type="match status" value="1"/>
</dbReference>
<keyword evidence="1" id="KW-1133">Transmembrane helix</keyword>
<evidence type="ECO:0000256" key="1">
    <source>
        <dbReference type="SAM" id="Phobius"/>
    </source>
</evidence>
<dbReference type="Proteomes" id="UP000488506">
    <property type="component" value="Unassembled WGS sequence"/>
</dbReference>
<keyword evidence="1" id="KW-0472">Membrane</keyword>
<dbReference type="EMBL" id="WPAF01000001">
    <property type="protein sequence ID" value="KAF0135271.1"/>
    <property type="molecule type" value="Genomic_DNA"/>
</dbReference>
<comment type="caution">
    <text evidence="3">The sequence shown here is derived from an EMBL/GenBank/DDBJ whole genome shotgun (WGS) entry which is preliminary data.</text>
</comment>
<evidence type="ECO:0000259" key="2">
    <source>
        <dbReference type="PROSITE" id="PS51733"/>
    </source>
</evidence>
<dbReference type="PROSITE" id="PS51733">
    <property type="entry name" value="BPL_LPL_CATALYTIC"/>
    <property type="match status" value="1"/>
</dbReference>
<protein>
    <recommendedName>
        <fullName evidence="2">BPL/LPL catalytic domain-containing protein</fullName>
    </recommendedName>
</protein>
<dbReference type="InterPro" id="IPR004143">
    <property type="entry name" value="BPL_LPL_catalytic"/>
</dbReference>
<gene>
    <name evidence="3" type="ORF">FD145_97</name>
</gene>
<dbReference type="PANTHER" id="PTHR43506:SF1">
    <property type="entry name" value="BPL_LPL CATALYTIC DOMAIN-CONTAINING PROTEIN"/>
    <property type="match status" value="1"/>
</dbReference>
<feature type="domain" description="BPL/LPL catalytic" evidence="2">
    <location>
        <begin position="16"/>
        <end position="206"/>
    </location>
</feature>
<dbReference type="InterPro" id="IPR045864">
    <property type="entry name" value="aa-tRNA-synth_II/BPL/LPL"/>
</dbReference>
<evidence type="ECO:0000313" key="3">
    <source>
        <dbReference type="EMBL" id="KAF0135271.1"/>
    </source>
</evidence>
<keyword evidence="1" id="KW-0812">Transmembrane</keyword>